<comment type="subcellular location">
    <subcellularLocation>
        <location evidence="1">Membrane</location>
        <topology evidence="1">Multi-pass membrane protein</topology>
    </subcellularLocation>
</comment>
<dbReference type="PANTHER" id="PTHR33048:SF57">
    <property type="entry name" value="INTEGRAL MEMBRANE PROTEIN-RELATED"/>
    <property type="match status" value="1"/>
</dbReference>
<keyword evidence="4 6" id="KW-0472">Membrane</keyword>
<dbReference type="Pfam" id="PF20684">
    <property type="entry name" value="Fung_rhodopsin"/>
    <property type="match status" value="1"/>
</dbReference>
<dbReference type="EMBL" id="JAJSPL020000011">
    <property type="protein sequence ID" value="KAK7744111.1"/>
    <property type="molecule type" value="Genomic_DNA"/>
</dbReference>
<keyword evidence="9" id="KW-1185">Reference proteome</keyword>
<evidence type="ECO:0000256" key="6">
    <source>
        <dbReference type="SAM" id="Phobius"/>
    </source>
</evidence>
<evidence type="ECO:0000313" key="9">
    <source>
        <dbReference type="Proteomes" id="UP001320245"/>
    </source>
</evidence>
<feature type="domain" description="Rhodopsin" evidence="7">
    <location>
        <begin position="31"/>
        <end position="215"/>
    </location>
</feature>
<proteinExistence type="inferred from homology"/>
<evidence type="ECO:0000256" key="1">
    <source>
        <dbReference type="ARBA" id="ARBA00004141"/>
    </source>
</evidence>
<feature type="transmembrane region" description="Helical" evidence="6">
    <location>
        <begin position="12"/>
        <end position="35"/>
    </location>
</feature>
<organism evidence="8 9">
    <name type="scientific">Cytospora paraplurivora</name>
    <dbReference type="NCBI Taxonomy" id="2898453"/>
    <lineage>
        <taxon>Eukaryota</taxon>
        <taxon>Fungi</taxon>
        <taxon>Dikarya</taxon>
        <taxon>Ascomycota</taxon>
        <taxon>Pezizomycotina</taxon>
        <taxon>Sordariomycetes</taxon>
        <taxon>Sordariomycetidae</taxon>
        <taxon>Diaporthales</taxon>
        <taxon>Cytosporaceae</taxon>
        <taxon>Cytospora</taxon>
    </lineage>
</organism>
<evidence type="ECO:0000313" key="8">
    <source>
        <dbReference type="EMBL" id="KAK7744111.1"/>
    </source>
</evidence>
<dbReference type="GO" id="GO:0016020">
    <property type="term" value="C:membrane"/>
    <property type="evidence" value="ECO:0007669"/>
    <property type="project" value="UniProtKB-SubCell"/>
</dbReference>
<feature type="transmembrane region" description="Helical" evidence="6">
    <location>
        <begin position="87"/>
        <end position="114"/>
    </location>
</feature>
<evidence type="ECO:0000259" key="7">
    <source>
        <dbReference type="Pfam" id="PF20684"/>
    </source>
</evidence>
<keyword evidence="2 6" id="KW-0812">Transmembrane</keyword>
<feature type="transmembrane region" description="Helical" evidence="6">
    <location>
        <begin position="47"/>
        <end position="67"/>
    </location>
</feature>
<dbReference type="InterPro" id="IPR049326">
    <property type="entry name" value="Rhodopsin_dom_fungi"/>
</dbReference>
<feature type="transmembrane region" description="Helical" evidence="6">
    <location>
        <begin position="126"/>
        <end position="147"/>
    </location>
</feature>
<evidence type="ECO:0000256" key="2">
    <source>
        <dbReference type="ARBA" id="ARBA00022692"/>
    </source>
</evidence>
<dbReference type="Proteomes" id="UP001320245">
    <property type="component" value="Unassembled WGS sequence"/>
</dbReference>
<evidence type="ECO:0000256" key="5">
    <source>
        <dbReference type="ARBA" id="ARBA00038359"/>
    </source>
</evidence>
<reference evidence="8 9" key="1">
    <citation type="journal article" date="2023" name="PLoS ONE">
        <title>Cytospora paraplurivora sp. nov. isolated from orchards with fruit tree decline syndrome in Ontario, Canada.</title>
        <authorList>
            <person name="Ilyukhin E."/>
            <person name="Nguyen H.D.T."/>
            <person name="Castle A.J."/>
            <person name="Ellouze W."/>
        </authorList>
    </citation>
    <scope>NUCLEOTIDE SEQUENCE [LARGE SCALE GENOMIC DNA]</scope>
    <source>
        <strain evidence="8 9">FDS-564</strain>
    </source>
</reference>
<comment type="similarity">
    <text evidence="5">Belongs to the SAT4 family.</text>
</comment>
<accession>A0AAN9YHE6</accession>
<gene>
    <name evidence="8" type="ORF">SLS53_003632</name>
</gene>
<dbReference type="PANTHER" id="PTHR33048">
    <property type="entry name" value="PTH11-LIKE INTEGRAL MEMBRANE PROTEIN (AFU_ORTHOLOGUE AFUA_5G11245)"/>
    <property type="match status" value="1"/>
</dbReference>
<feature type="transmembrane region" description="Helical" evidence="6">
    <location>
        <begin position="172"/>
        <end position="195"/>
    </location>
</feature>
<comment type="caution">
    <text evidence="8">The sequence shown here is derived from an EMBL/GenBank/DDBJ whole genome shotgun (WGS) entry which is preliminary data.</text>
</comment>
<dbReference type="InterPro" id="IPR052337">
    <property type="entry name" value="SAT4-like"/>
</dbReference>
<evidence type="ECO:0000256" key="4">
    <source>
        <dbReference type="ARBA" id="ARBA00023136"/>
    </source>
</evidence>
<evidence type="ECO:0000256" key="3">
    <source>
        <dbReference type="ARBA" id="ARBA00022989"/>
    </source>
</evidence>
<dbReference type="AlphaFoldDB" id="A0AAN9YHE6"/>
<protein>
    <recommendedName>
        <fullName evidence="7">Rhodopsin domain-containing protein</fullName>
    </recommendedName>
</protein>
<sequence length="216" mass="23528">MSIQSPLPWGGIIEITVSSIGLFLAIIAVILRFYARSLQRKAISIDDYLIVAGLVFTIATVGVGYALVLNGGAGLHMVDATPEETTIALKLFIPAPLMWASSTFFVKLSILFFYISIFTMPRLRTAVYIVITLTVALILSVILRSFLLCRPFAYTWDKTIPGGVCGSQTKSYLAIAVANLFIDLALVSMPMPILWRLKMPVEKKVAVSAILGLGIL</sequence>
<name>A0AAN9YHE6_9PEZI</name>
<keyword evidence="3 6" id="KW-1133">Transmembrane helix</keyword>